<dbReference type="InterPro" id="IPR013083">
    <property type="entry name" value="Znf_RING/FYVE/PHD"/>
</dbReference>
<dbReference type="EMBL" id="MU251593">
    <property type="protein sequence ID" value="KAG9231581.1"/>
    <property type="molecule type" value="Genomic_DNA"/>
</dbReference>
<reference evidence="12" key="1">
    <citation type="journal article" date="2021" name="IMA Fungus">
        <title>Genomic characterization of three marine fungi, including Emericellopsis atlantica sp. nov. with signatures of a generalist lifestyle and marine biomass degradation.</title>
        <authorList>
            <person name="Hagestad O.C."/>
            <person name="Hou L."/>
            <person name="Andersen J.H."/>
            <person name="Hansen E.H."/>
            <person name="Altermark B."/>
            <person name="Li C."/>
            <person name="Kuhnert E."/>
            <person name="Cox R.J."/>
            <person name="Crous P.W."/>
            <person name="Spatafora J.W."/>
            <person name="Lail K."/>
            <person name="Amirebrahimi M."/>
            <person name="Lipzen A."/>
            <person name="Pangilinan J."/>
            <person name="Andreopoulos W."/>
            <person name="Hayes R.D."/>
            <person name="Ng V."/>
            <person name="Grigoriev I.V."/>
            <person name="Jackson S.A."/>
            <person name="Sutton T.D.S."/>
            <person name="Dobson A.D.W."/>
            <person name="Rama T."/>
        </authorList>
    </citation>
    <scope>NUCLEOTIDE SEQUENCE</scope>
    <source>
        <strain evidence="12">TRa018bII</strain>
    </source>
</reference>
<dbReference type="Pfam" id="PF00176">
    <property type="entry name" value="SNF2-rel_dom"/>
    <property type="match status" value="1"/>
</dbReference>
<dbReference type="InterPro" id="IPR000330">
    <property type="entry name" value="SNF2_N"/>
</dbReference>
<dbReference type="SMART" id="SM00487">
    <property type="entry name" value="DEXDc"/>
    <property type="match status" value="1"/>
</dbReference>
<proteinExistence type="inferred from homology"/>
<dbReference type="Pfam" id="PF13923">
    <property type="entry name" value="zf-C3HC4_2"/>
    <property type="match status" value="1"/>
</dbReference>
<dbReference type="Gene3D" id="3.40.50.300">
    <property type="entry name" value="P-loop containing nucleotide triphosphate hydrolases"/>
    <property type="match status" value="2"/>
</dbReference>
<protein>
    <submittedName>
        <fullName evidence="12">SNF2 family N-terminal domain-containing protein</fullName>
    </submittedName>
</protein>
<feature type="domain" description="Helicase C-terminal" evidence="11">
    <location>
        <begin position="1164"/>
        <end position="1316"/>
    </location>
</feature>
<evidence type="ECO:0000256" key="3">
    <source>
        <dbReference type="ARBA" id="ARBA00022801"/>
    </source>
</evidence>
<comment type="similarity">
    <text evidence="1">Belongs to the SNF2/RAD54 helicase family.</text>
</comment>
<feature type="region of interest" description="Disordered" evidence="8">
    <location>
        <begin position="1010"/>
        <end position="1136"/>
    </location>
</feature>
<name>A0A9P7YDX6_9HELO</name>
<feature type="compositionally biased region" description="Low complexity" evidence="8">
    <location>
        <begin position="61"/>
        <end position="78"/>
    </location>
</feature>
<gene>
    <name evidence="12" type="ORF">BJ875DRAFT_486886</name>
</gene>
<dbReference type="Gene3D" id="3.40.50.10810">
    <property type="entry name" value="Tandem AAA-ATPase domain"/>
    <property type="match status" value="1"/>
</dbReference>
<dbReference type="Proteomes" id="UP000824998">
    <property type="component" value="Unassembled WGS sequence"/>
</dbReference>
<evidence type="ECO:0000313" key="13">
    <source>
        <dbReference type="Proteomes" id="UP000824998"/>
    </source>
</evidence>
<organism evidence="12 13">
    <name type="scientific">Amylocarpus encephaloides</name>
    <dbReference type="NCBI Taxonomy" id="45428"/>
    <lineage>
        <taxon>Eukaryota</taxon>
        <taxon>Fungi</taxon>
        <taxon>Dikarya</taxon>
        <taxon>Ascomycota</taxon>
        <taxon>Pezizomycotina</taxon>
        <taxon>Leotiomycetes</taxon>
        <taxon>Helotiales</taxon>
        <taxon>Helotiales incertae sedis</taxon>
        <taxon>Amylocarpus</taxon>
    </lineage>
</organism>
<dbReference type="OrthoDB" id="423559at2759"/>
<dbReference type="GO" id="GO:0008270">
    <property type="term" value="F:zinc ion binding"/>
    <property type="evidence" value="ECO:0007669"/>
    <property type="project" value="UniProtKB-KW"/>
</dbReference>
<keyword evidence="7" id="KW-0175">Coiled coil</keyword>
<feature type="domain" description="Helicase ATP-binding" evidence="10">
    <location>
        <begin position="582"/>
        <end position="772"/>
    </location>
</feature>
<feature type="region of interest" description="Disordered" evidence="8">
    <location>
        <begin position="224"/>
        <end position="264"/>
    </location>
</feature>
<evidence type="ECO:0000259" key="9">
    <source>
        <dbReference type="PROSITE" id="PS50089"/>
    </source>
</evidence>
<dbReference type="CDD" id="cd18008">
    <property type="entry name" value="DEXDc_SHPRH-like"/>
    <property type="match status" value="1"/>
</dbReference>
<dbReference type="InterPro" id="IPR038718">
    <property type="entry name" value="SNF2-like_sf"/>
</dbReference>
<dbReference type="InterPro" id="IPR001650">
    <property type="entry name" value="Helicase_C-like"/>
</dbReference>
<feature type="compositionally biased region" description="Basic residues" evidence="8">
    <location>
        <begin position="1101"/>
        <end position="1119"/>
    </location>
</feature>
<dbReference type="SMART" id="SM00490">
    <property type="entry name" value="HELICc"/>
    <property type="match status" value="1"/>
</dbReference>
<evidence type="ECO:0000313" key="12">
    <source>
        <dbReference type="EMBL" id="KAG9231581.1"/>
    </source>
</evidence>
<evidence type="ECO:0000256" key="6">
    <source>
        <dbReference type="PROSITE-ProRule" id="PRU00175"/>
    </source>
</evidence>
<dbReference type="InterPro" id="IPR027417">
    <property type="entry name" value="P-loop_NTPase"/>
</dbReference>
<dbReference type="GO" id="GO:0016787">
    <property type="term" value="F:hydrolase activity"/>
    <property type="evidence" value="ECO:0007669"/>
    <property type="project" value="UniProtKB-KW"/>
</dbReference>
<evidence type="ECO:0000256" key="2">
    <source>
        <dbReference type="ARBA" id="ARBA00022741"/>
    </source>
</evidence>
<dbReference type="Gene3D" id="3.30.40.10">
    <property type="entry name" value="Zinc/RING finger domain, C3HC4 (zinc finger)"/>
    <property type="match status" value="1"/>
</dbReference>
<evidence type="ECO:0000256" key="1">
    <source>
        <dbReference type="ARBA" id="ARBA00007025"/>
    </source>
</evidence>
<keyword evidence="6" id="KW-0862">Zinc</keyword>
<dbReference type="SUPFAM" id="SSF57850">
    <property type="entry name" value="RING/U-box"/>
    <property type="match status" value="1"/>
</dbReference>
<dbReference type="GO" id="GO:0000724">
    <property type="term" value="P:double-strand break repair via homologous recombination"/>
    <property type="evidence" value="ECO:0007669"/>
    <property type="project" value="TreeGrafter"/>
</dbReference>
<dbReference type="PANTHER" id="PTHR45626">
    <property type="entry name" value="TRANSCRIPTION TERMINATION FACTOR 2-RELATED"/>
    <property type="match status" value="1"/>
</dbReference>
<dbReference type="Pfam" id="PF00271">
    <property type="entry name" value="Helicase_C"/>
    <property type="match status" value="1"/>
</dbReference>
<dbReference type="PANTHER" id="PTHR45626:SF16">
    <property type="entry name" value="ATP-DEPENDENT HELICASE ULS1"/>
    <property type="match status" value="1"/>
</dbReference>
<dbReference type="GO" id="GO:0008094">
    <property type="term" value="F:ATP-dependent activity, acting on DNA"/>
    <property type="evidence" value="ECO:0007669"/>
    <property type="project" value="TreeGrafter"/>
</dbReference>
<feature type="region of interest" description="Disordered" evidence="8">
    <location>
        <begin position="59"/>
        <end position="175"/>
    </location>
</feature>
<keyword evidence="2" id="KW-0547">Nucleotide-binding</keyword>
<comment type="caution">
    <text evidence="12">The sequence shown here is derived from an EMBL/GenBank/DDBJ whole genome shotgun (WGS) entry which is preliminary data.</text>
</comment>
<keyword evidence="6" id="KW-0479">Metal-binding</keyword>
<evidence type="ECO:0000256" key="7">
    <source>
        <dbReference type="SAM" id="Coils"/>
    </source>
</evidence>
<dbReference type="PROSITE" id="PS51194">
    <property type="entry name" value="HELICASE_CTER"/>
    <property type="match status" value="1"/>
</dbReference>
<accession>A0A9P7YDX6</accession>
<sequence length="1331" mass="146703">MASQAPNGAMAGIVDEIVYQKVLLESIDHTVEDADFAREQVRQEIKKLEKQVKDLKYATYSSTPQSSQPARSQPQISSGRLVQPAADTSVGSMPTGIQAPANASSSASTPNSAGSFPDLLSPSQMTLPSRKRSHSKHLDGGLAPYDDSANKSRRTSHSPFPGSLGTPGDSSSDVELDRMETLMKEREEKYRREKLDEEFARSLQDEGPMQVASKPVRQQISSARPSAFDRMSGARPAAVSKGSTVQTFSENSLARTGKLPPNFLTPGYTNGRTLGLGTSYGNSVKAEPSMASDMTMGFGFKAEPSSGSTGRSSAVQSESKPRIALDESDSDLEIIPPSAFHDNGRRSLGSGPGNLSNHGAGLGGSSVNGVYGNPVKNEALSRAPYGNQSISYPWMDPASSSMNIPSYGQPDASLGVPGQYVFPGESLVDNASGFTMPGSYPMDDPFFLLPSGDLDPGYFDWTNNMRDLEFELNSVNSNPSLNPFVGPSTTFGSPFTDLNKLANGQIGNDIPDVPKEPWTKHMAQQWEYITNDPRKTTEEIQSLLDNIQPDVDLGMENREGTPEGLKYPLYEHQKIALTWLKAQEEGGNKGGILADDMGLGKTISALALILSRPSADHLRKTTLIVGPVALIHQWKREIQKKVNTSHCLRVHMAHGSKRNDWGSLRNFDIVLTTYGTLAAELKRMEKWDLEQKRINGRDYDTAPMRKLFPMLGPKSLFYRVILDEAQCIKNKNTQSARATSNLNSIYRLCLTGTPMMASDDEYPGVGELYSLIHFLRIKPYNDYTKFQAEFRSLTKGDATRFQEKNSLQKLQAVLKAILLRRTKQSKIDGNPIITLPPKSEEIQHVVFTDEEKSLYQALESKTQIQFNRYVKAGTVSKNYSNMLVLLLRLRQCCCHGHLIQDHETVPPIANITPEAMLEMARSLDATVVSRLLEHDGGAFECPVCYDGVENPRIVIPCGHDTCQECLTKISDQSAQTDVINGEEAGGGTKCPSCRGKVDMNKIIDYATFKKAHLPNPNEDGQAQNSDHGKTDDSDSDDSESESDVDDVDGDGDLRDFIVPDEIDEEEHTNASDSTPVLDEESVARGSRVKGKSVVNAEEKKKIARKAKKSKKPKDKKGKGKMKDKATMAELKKASTSSTKARRRYMKFIRAQYEPSAKVTKCVELLDQFMQDNQKTIIFSQFVSLLDILQVPIEERGWGFRHYNGSMSADARNDAINNFTDRSDCKIMLISLKAGNSGLNLVAASRVIILDPFWNPFIEMQAVDRAHRIGQQKPVEVHRILIEQTVEDRIIELQEKKRKLVNAALDEGANQSLGRLGPQELAYLFGVGTRPS</sequence>
<dbReference type="CDD" id="cd18793">
    <property type="entry name" value="SF2_C_SNF"/>
    <property type="match status" value="1"/>
</dbReference>
<dbReference type="InterPro" id="IPR014001">
    <property type="entry name" value="Helicase_ATP-bd"/>
</dbReference>
<feature type="compositionally biased region" description="Polar residues" evidence="8">
    <location>
        <begin position="305"/>
        <end position="318"/>
    </location>
</feature>
<dbReference type="PROSITE" id="PS51192">
    <property type="entry name" value="HELICASE_ATP_BIND_1"/>
    <property type="match status" value="1"/>
</dbReference>
<evidence type="ECO:0000259" key="11">
    <source>
        <dbReference type="PROSITE" id="PS51194"/>
    </source>
</evidence>
<keyword evidence="3" id="KW-0378">Hydrolase</keyword>
<feature type="compositionally biased region" description="Polar residues" evidence="8">
    <location>
        <begin position="241"/>
        <end position="254"/>
    </location>
</feature>
<feature type="compositionally biased region" description="Acidic residues" evidence="8">
    <location>
        <begin position="1033"/>
        <end position="1050"/>
    </location>
</feature>
<evidence type="ECO:0000259" key="10">
    <source>
        <dbReference type="PROSITE" id="PS51192"/>
    </source>
</evidence>
<dbReference type="GO" id="GO:0005634">
    <property type="term" value="C:nucleus"/>
    <property type="evidence" value="ECO:0007669"/>
    <property type="project" value="TreeGrafter"/>
</dbReference>
<dbReference type="InterPro" id="IPR049730">
    <property type="entry name" value="SNF2/RAD54-like_C"/>
</dbReference>
<dbReference type="GO" id="GO:0005737">
    <property type="term" value="C:cytoplasm"/>
    <property type="evidence" value="ECO:0007669"/>
    <property type="project" value="TreeGrafter"/>
</dbReference>
<evidence type="ECO:0000256" key="8">
    <source>
        <dbReference type="SAM" id="MobiDB-lite"/>
    </source>
</evidence>
<feature type="domain" description="RING-type" evidence="9">
    <location>
        <begin position="941"/>
        <end position="994"/>
    </location>
</feature>
<evidence type="ECO:0000256" key="4">
    <source>
        <dbReference type="ARBA" id="ARBA00022806"/>
    </source>
</evidence>
<keyword evidence="6" id="KW-0863">Zinc-finger</keyword>
<dbReference type="GO" id="GO:0004386">
    <property type="term" value="F:helicase activity"/>
    <property type="evidence" value="ECO:0007669"/>
    <property type="project" value="UniProtKB-KW"/>
</dbReference>
<feature type="coiled-coil region" evidence="7">
    <location>
        <begin position="31"/>
        <end position="58"/>
    </location>
</feature>
<dbReference type="InterPro" id="IPR050628">
    <property type="entry name" value="SNF2_RAD54_helicase_TF"/>
</dbReference>
<dbReference type="InterPro" id="IPR001841">
    <property type="entry name" value="Znf_RING"/>
</dbReference>
<dbReference type="SUPFAM" id="SSF52540">
    <property type="entry name" value="P-loop containing nucleoside triphosphate hydrolases"/>
    <property type="match status" value="2"/>
</dbReference>
<keyword evidence="5" id="KW-0067">ATP-binding</keyword>
<keyword evidence="4" id="KW-0347">Helicase</keyword>
<dbReference type="SMART" id="SM00184">
    <property type="entry name" value="RING"/>
    <property type="match status" value="1"/>
</dbReference>
<feature type="region of interest" description="Disordered" evidence="8">
    <location>
        <begin position="300"/>
        <end position="327"/>
    </location>
</feature>
<feature type="compositionally biased region" description="Low complexity" evidence="8">
    <location>
        <begin position="99"/>
        <end position="113"/>
    </location>
</feature>
<dbReference type="GO" id="GO:0005524">
    <property type="term" value="F:ATP binding"/>
    <property type="evidence" value="ECO:0007669"/>
    <property type="project" value="UniProtKB-KW"/>
</dbReference>
<evidence type="ECO:0000256" key="5">
    <source>
        <dbReference type="ARBA" id="ARBA00022840"/>
    </source>
</evidence>
<dbReference type="PROSITE" id="PS50089">
    <property type="entry name" value="ZF_RING_2"/>
    <property type="match status" value="1"/>
</dbReference>
<keyword evidence="13" id="KW-1185">Reference proteome</keyword>
<feature type="compositionally biased region" description="Basic and acidic residues" evidence="8">
    <location>
        <begin position="1120"/>
        <end position="1132"/>
    </location>
</feature>